<evidence type="ECO:0000313" key="2">
    <source>
        <dbReference type="Proteomes" id="UP000234681"/>
    </source>
</evidence>
<name>A6I258_RAT</name>
<gene>
    <name evidence="1" type="ORF">rCG_25829</name>
</gene>
<dbReference type="EMBL" id="CH473954">
    <property type="protein sequence ID" value="EDL77519.1"/>
    <property type="molecule type" value="Genomic_DNA"/>
</dbReference>
<sequence>MVVIHESTLEYCRVL</sequence>
<reference evidence="1 2" key="1">
    <citation type="submission" date="2005-09" db="EMBL/GenBank/DDBJ databases">
        <authorList>
            <person name="Mural R.J."/>
            <person name="Li P.W."/>
            <person name="Adams M.D."/>
            <person name="Amanatides P.G."/>
            <person name="Baden-Tillson H."/>
            <person name="Barnstead M."/>
            <person name="Chin S.H."/>
            <person name="Dew I."/>
            <person name="Evans C.A."/>
            <person name="Ferriera S."/>
            <person name="Flanigan M."/>
            <person name="Fosler C."/>
            <person name="Glodek A."/>
            <person name="Gu Z."/>
            <person name="Holt R.A."/>
            <person name="Jennings D."/>
            <person name="Kraft C.L."/>
            <person name="Lu F."/>
            <person name="Nguyen T."/>
            <person name="Nusskern D.R."/>
            <person name="Pfannkoch C.M."/>
            <person name="Sitter C."/>
            <person name="Sutton G.G."/>
            <person name="Venter J.C."/>
            <person name="Wang Z."/>
            <person name="Woodage T."/>
            <person name="Zheng X.H."/>
            <person name="Zhong F."/>
        </authorList>
    </citation>
    <scope>NUCLEOTIDE SEQUENCE [LARGE SCALE GENOMIC DNA]</scope>
    <source>
        <strain>BN</strain>
        <strain evidence="2">Sprague-Dawley</strain>
    </source>
</reference>
<dbReference type="Proteomes" id="UP000234681">
    <property type="component" value="Chromosome 8"/>
</dbReference>
<evidence type="ECO:0000313" key="1">
    <source>
        <dbReference type="EMBL" id="EDL77519.1"/>
    </source>
</evidence>
<accession>A6I258</accession>
<organism evidence="1 2">
    <name type="scientific">Rattus norvegicus</name>
    <name type="common">Rat</name>
    <dbReference type="NCBI Taxonomy" id="10116"/>
    <lineage>
        <taxon>Eukaryota</taxon>
        <taxon>Metazoa</taxon>
        <taxon>Chordata</taxon>
        <taxon>Craniata</taxon>
        <taxon>Vertebrata</taxon>
        <taxon>Euteleostomi</taxon>
        <taxon>Mammalia</taxon>
        <taxon>Eutheria</taxon>
        <taxon>Euarchontoglires</taxon>
        <taxon>Glires</taxon>
        <taxon>Rodentia</taxon>
        <taxon>Myomorpha</taxon>
        <taxon>Muroidea</taxon>
        <taxon>Muridae</taxon>
        <taxon>Murinae</taxon>
        <taxon>Rattus</taxon>
    </lineage>
</organism>
<protein>
    <submittedName>
        <fullName evidence="1">RCG25829</fullName>
    </submittedName>
</protein>
<proteinExistence type="predicted"/>